<feature type="non-terminal residue" evidence="2">
    <location>
        <position position="1"/>
    </location>
</feature>
<evidence type="ECO:0000256" key="1">
    <source>
        <dbReference type="SAM" id="MobiDB-lite"/>
    </source>
</evidence>
<organism evidence="2">
    <name type="scientific">Arion vulgaris</name>
    <dbReference type="NCBI Taxonomy" id="1028688"/>
    <lineage>
        <taxon>Eukaryota</taxon>
        <taxon>Metazoa</taxon>
        <taxon>Spiralia</taxon>
        <taxon>Lophotrochozoa</taxon>
        <taxon>Mollusca</taxon>
        <taxon>Gastropoda</taxon>
        <taxon>Heterobranchia</taxon>
        <taxon>Euthyneura</taxon>
        <taxon>Panpulmonata</taxon>
        <taxon>Eupulmonata</taxon>
        <taxon>Stylommatophora</taxon>
        <taxon>Helicina</taxon>
        <taxon>Arionoidea</taxon>
        <taxon>Arionidae</taxon>
        <taxon>Arion</taxon>
    </lineage>
</organism>
<reference evidence="2" key="1">
    <citation type="submission" date="2014-12" db="EMBL/GenBank/DDBJ databases">
        <title>Insight into the proteome of Arion vulgaris.</title>
        <authorList>
            <person name="Aradska J."/>
            <person name="Bulat T."/>
            <person name="Smidak R."/>
            <person name="Sarate P."/>
            <person name="Gangsoo J."/>
            <person name="Sialana F."/>
            <person name="Bilban M."/>
            <person name="Lubec G."/>
        </authorList>
    </citation>
    <scope>NUCLEOTIDE SEQUENCE</scope>
    <source>
        <tissue evidence="2">Skin</tissue>
    </source>
</reference>
<dbReference type="Gene3D" id="1.20.5.2440">
    <property type="match status" value="1"/>
</dbReference>
<proteinExistence type="predicted"/>
<name>A0A0B7C189_9EUPU</name>
<feature type="region of interest" description="Disordered" evidence="1">
    <location>
        <begin position="1"/>
        <end position="21"/>
    </location>
</feature>
<dbReference type="EMBL" id="HACG01051525">
    <property type="protein sequence ID" value="CEK98396.1"/>
    <property type="molecule type" value="Transcribed_RNA"/>
</dbReference>
<dbReference type="AlphaFoldDB" id="A0A0B7C189"/>
<sequence>KHTRGASESVVEINKEAASKKSSEKVELQTEILRLHRENQVLKQENADMKTYIDGLVARVMIHCPEALAAGDDLKPLKPLTNGI</sequence>
<evidence type="ECO:0000313" key="2">
    <source>
        <dbReference type="EMBL" id="CEK98396.1"/>
    </source>
</evidence>
<gene>
    <name evidence="2" type="primary">ORF218600</name>
</gene>
<protein>
    <submittedName>
        <fullName evidence="2">Uncharacterized protein</fullName>
    </submittedName>
</protein>
<accession>A0A0B7C189</accession>